<name>A0A143HAP9_9BACL</name>
<sequence length="112" mass="12876">MRILVSALIIIICAYFIKVDLIEGTVSKADFYKNQPEPVCTKTDEIQTIKVTVALGDTWESLFALYPAEDMNFADRLELVYKFNPHLLKQSFKENEQVVLPYRIKANNNCTN</sequence>
<accession>A0A143HAP9</accession>
<dbReference type="KEGG" id="rst:ATY39_04675"/>
<keyword evidence="2" id="KW-1185">Reference proteome</keyword>
<dbReference type="EMBL" id="CP014806">
    <property type="protein sequence ID" value="AMW98803.1"/>
    <property type="molecule type" value="Genomic_DNA"/>
</dbReference>
<proteinExistence type="predicted"/>
<dbReference type="OrthoDB" id="2738952at2"/>
<organism evidence="1 2">
    <name type="scientific">Rummeliibacillus stabekisii</name>
    <dbReference type="NCBI Taxonomy" id="241244"/>
    <lineage>
        <taxon>Bacteria</taxon>
        <taxon>Bacillati</taxon>
        <taxon>Bacillota</taxon>
        <taxon>Bacilli</taxon>
        <taxon>Bacillales</taxon>
        <taxon>Caryophanaceae</taxon>
        <taxon>Rummeliibacillus</taxon>
    </lineage>
</organism>
<dbReference type="STRING" id="241244.ATY39_04675"/>
<dbReference type="RefSeq" id="WP_066786537.1">
    <property type="nucleotide sequence ID" value="NZ_BJVD01000001.1"/>
</dbReference>
<dbReference type="AlphaFoldDB" id="A0A143HAP9"/>
<reference evidence="1 2" key="1">
    <citation type="journal article" date="2016" name="Genome Announc.">
        <title>Whole-Genome Sequence of Rummeliibacillus stabekisii Strain PP9 Isolated from Antarctic Soil.</title>
        <authorList>
            <person name="da Mota F.F."/>
            <person name="Vollu R.E."/>
            <person name="Jurelevicius D."/>
            <person name="Seldin L."/>
        </authorList>
    </citation>
    <scope>NUCLEOTIDE SEQUENCE [LARGE SCALE GENOMIC DNA]</scope>
    <source>
        <strain evidence="1 2">PP9</strain>
    </source>
</reference>
<protein>
    <submittedName>
        <fullName evidence="1">Uncharacterized protein</fullName>
    </submittedName>
</protein>
<dbReference type="Proteomes" id="UP000076021">
    <property type="component" value="Chromosome"/>
</dbReference>
<gene>
    <name evidence="1" type="ORF">ATY39_04675</name>
</gene>
<evidence type="ECO:0000313" key="1">
    <source>
        <dbReference type="EMBL" id="AMW98803.1"/>
    </source>
</evidence>
<reference evidence="2" key="2">
    <citation type="submission" date="2016-03" db="EMBL/GenBank/DDBJ databases">
        <authorList>
            <person name="Ploux O."/>
        </authorList>
    </citation>
    <scope>NUCLEOTIDE SEQUENCE [LARGE SCALE GENOMIC DNA]</scope>
    <source>
        <strain evidence="2">PP9</strain>
    </source>
</reference>
<evidence type="ECO:0000313" key="2">
    <source>
        <dbReference type="Proteomes" id="UP000076021"/>
    </source>
</evidence>